<evidence type="ECO:0000313" key="4">
    <source>
        <dbReference type="Proteomes" id="UP000324222"/>
    </source>
</evidence>
<dbReference type="EMBL" id="VSRR010000015">
    <property type="protein sequence ID" value="MPC08023.1"/>
    <property type="molecule type" value="Genomic_DNA"/>
</dbReference>
<gene>
    <name evidence="3" type="ORF">E2C01_000592</name>
</gene>
<evidence type="ECO:0000256" key="2">
    <source>
        <dbReference type="SAM" id="Phobius"/>
    </source>
</evidence>
<sequence length="84" mass="9434">MRLNELRAVILKVGYVGWVLLGFLRFQVHPQFLRCQLLPLTRSPLPATPFTQASPLISTFRSSTGESARGSETQIFQMTGRTDP</sequence>
<evidence type="ECO:0000313" key="3">
    <source>
        <dbReference type="EMBL" id="MPC08023.1"/>
    </source>
</evidence>
<feature type="transmembrane region" description="Helical" evidence="2">
    <location>
        <begin position="6"/>
        <end position="24"/>
    </location>
</feature>
<protein>
    <submittedName>
        <fullName evidence="3">Uncharacterized protein</fullName>
    </submittedName>
</protein>
<accession>A0A5B7CK56</accession>
<dbReference type="Proteomes" id="UP000324222">
    <property type="component" value="Unassembled WGS sequence"/>
</dbReference>
<dbReference type="AlphaFoldDB" id="A0A5B7CK56"/>
<comment type="caution">
    <text evidence="3">The sequence shown here is derived from an EMBL/GenBank/DDBJ whole genome shotgun (WGS) entry which is preliminary data.</text>
</comment>
<reference evidence="3 4" key="1">
    <citation type="submission" date="2019-05" db="EMBL/GenBank/DDBJ databases">
        <title>Another draft genome of Portunus trituberculatus and its Hox gene families provides insights of decapod evolution.</title>
        <authorList>
            <person name="Jeong J.-H."/>
            <person name="Song I."/>
            <person name="Kim S."/>
            <person name="Choi T."/>
            <person name="Kim D."/>
            <person name="Ryu S."/>
            <person name="Kim W."/>
        </authorList>
    </citation>
    <scope>NUCLEOTIDE SEQUENCE [LARGE SCALE GENOMIC DNA]</scope>
    <source>
        <tissue evidence="3">Muscle</tissue>
    </source>
</reference>
<proteinExistence type="predicted"/>
<keyword evidence="2" id="KW-0472">Membrane</keyword>
<keyword evidence="4" id="KW-1185">Reference proteome</keyword>
<keyword evidence="2" id="KW-0812">Transmembrane</keyword>
<keyword evidence="2" id="KW-1133">Transmembrane helix</keyword>
<organism evidence="3 4">
    <name type="scientific">Portunus trituberculatus</name>
    <name type="common">Swimming crab</name>
    <name type="synonym">Neptunus trituberculatus</name>
    <dbReference type="NCBI Taxonomy" id="210409"/>
    <lineage>
        <taxon>Eukaryota</taxon>
        <taxon>Metazoa</taxon>
        <taxon>Ecdysozoa</taxon>
        <taxon>Arthropoda</taxon>
        <taxon>Crustacea</taxon>
        <taxon>Multicrustacea</taxon>
        <taxon>Malacostraca</taxon>
        <taxon>Eumalacostraca</taxon>
        <taxon>Eucarida</taxon>
        <taxon>Decapoda</taxon>
        <taxon>Pleocyemata</taxon>
        <taxon>Brachyura</taxon>
        <taxon>Eubrachyura</taxon>
        <taxon>Portunoidea</taxon>
        <taxon>Portunidae</taxon>
        <taxon>Portuninae</taxon>
        <taxon>Portunus</taxon>
    </lineage>
</organism>
<evidence type="ECO:0000256" key="1">
    <source>
        <dbReference type="SAM" id="MobiDB-lite"/>
    </source>
</evidence>
<name>A0A5B7CK56_PORTR</name>
<feature type="region of interest" description="Disordered" evidence="1">
    <location>
        <begin position="61"/>
        <end position="84"/>
    </location>
</feature>